<reference evidence="9 10" key="1">
    <citation type="submission" date="2016-09" db="EMBL/GenBank/DDBJ databases">
        <title>Complete genome sequence of Actinomyces hongkongensis HKU8.</title>
        <authorList>
            <person name="Gao Y.-X."/>
            <person name="Zhou Y.-Y."/>
            <person name="Xie Y."/>
            <person name="Wang M."/>
            <person name="Wang S.-J."/>
            <person name="Shen S.-G."/>
        </authorList>
    </citation>
    <scope>NUCLEOTIDE SEQUENCE [LARGE SCALE GENOMIC DNA]</scope>
    <source>
        <strain evidence="9 10">HKU8</strain>
    </source>
</reference>
<name>A0A1D8B176_9ACTO</name>
<evidence type="ECO:0000256" key="1">
    <source>
        <dbReference type="ARBA" id="ARBA00001412"/>
    </source>
</evidence>
<gene>
    <name evidence="9" type="ORF">BH719_02590</name>
</gene>
<dbReference type="AlphaFoldDB" id="A0A1D8B176"/>
<dbReference type="GO" id="GO:0005990">
    <property type="term" value="P:lactose catabolic process"/>
    <property type="evidence" value="ECO:0007669"/>
    <property type="project" value="TreeGrafter"/>
</dbReference>
<accession>A0A1D8B176</accession>
<dbReference type="Gene3D" id="2.60.40.10">
    <property type="entry name" value="Immunoglobulins"/>
    <property type="match status" value="2"/>
</dbReference>
<dbReference type="InterPro" id="IPR023230">
    <property type="entry name" value="Glyco_hydro_2_CS"/>
</dbReference>
<dbReference type="EC" id="3.2.1.23" evidence="3 7"/>
<dbReference type="Gene3D" id="2.70.98.10">
    <property type="match status" value="1"/>
</dbReference>
<organism evidence="9 10">
    <name type="scientific">Pauljensenia hongkongensis</name>
    <dbReference type="NCBI Taxonomy" id="178339"/>
    <lineage>
        <taxon>Bacteria</taxon>
        <taxon>Bacillati</taxon>
        <taxon>Actinomycetota</taxon>
        <taxon>Actinomycetes</taxon>
        <taxon>Actinomycetales</taxon>
        <taxon>Actinomycetaceae</taxon>
        <taxon>Pauljensenia</taxon>
    </lineage>
</organism>
<evidence type="ECO:0000256" key="2">
    <source>
        <dbReference type="ARBA" id="ARBA00007401"/>
    </source>
</evidence>
<dbReference type="SUPFAM" id="SSF51445">
    <property type="entry name" value="(Trans)glycosidases"/>
    <property type="match status" value="1"/>
</dbReference>
<dbReference type="Gene3D" id="2.60.120.260">
    <property type="entry name" value="Galactose-binding domain-like"/>
    <property type="match status" value="1"/>
</dbReference>
<dbReference type="InterPro" id="IPR006103">
    <property type="entry name" value="Glyco_hydro_2_cat"/>
</dbReference>
<dbReference type="GO" id="GO:0009341">
    <property type="term" value="C:beta-galactosidase complex"/>
    <property type="evidence" value="ECO:0007669"/>
    <property type="project" value="InterPro"/>
</dbReference>
<dbReference type="Pfam" id="PF00703">
    <property type="entry name" value="Glyco_hydro_2"/>
    <property type="match status" value="1"/>
</dbReference>
<dbReference type="InterPro" id="IPR013783">
    <property type="entry name" value="Ig-like_fold"/>
</dbReference>
<dbReference type="EMBL" id="CP017298">
    <property type="protein sequence ID" value="AOS46888.1"/>
    <property type="molecule type" value="Genomic_DNA"/>
</dbReference>
<dbReference type="InterPro" id="IPR008979">
    <property type="entry name" value="Galactose-bd-like_sf"/>
</dbReference>
<dbReference type="InterPro" id="IPR006104">
    <property type="entry name" value="Glyco_hydro_2_N"/>
</dbReference>
<dbReference type="KEGG" id="phon:BH719_02590"/>
<dbReference type="PANTHER" id="PTHR46323">
    <property type="entry name" value="BETA-GALACTOSIDASE"/>
    <property type="match status" value="1"/>
</dbReference>
<keyword evidence="5 7" id="KW-0326">Glycosidase</keyword>
<dbReference type="GO" id="GO:0030246">
    <property type="term" value="F:carbohydrate binding"/>
    <property type="evidence" value="ECO:0007669"/>
    <property type="project" value="InterPro"/>
</dbReference>
<evidence type="ECO:0000256" key="4">
    <source>
        <dbReference type="ARBA" id="ARBA00022801"/>
    </source>
</evidence>
<dbReference type="OrthoDB" id="9762066at2"/>
<proteinExistence type="inferred from homology"/>
<dbReference type="Pfam" id="PF02837">
    <property type="entry name" value="Glyco_hydro_2_N"/>
    <property type="match status" value="1"/>
</dbReference>
<dbReference type="InterPro" id="IPR014718">
    <property type="entry name" value="GH-type_carb-bd"/>
</dbReference>
<dbReference type="InterPro" id="IPR006101">
    <property type="entry name" value="Glyco_hydro_2"/>
</dbReference>
<dbReference type="InterPro" id="IPR032312">
    <property type="entry name" value="LacZ_4"/>
</dbReference>
<dbReference type="SUPFAM" id="SSF74650">
    <property type="entry name" value="Galactose mutarotase-like"/>
    <property type="match status" value="1"/>
</dbReference>
<protein>
    <recommendedName>
        <fullName evidence="3 7">Beta-galactosidase</fullName>
        <ecNumber evidence="3 7">3.2.1.23</ecNumber>
    </recommendedName>
    <alternativeName>
        <fullName evidence="6 7">Lactase</fullName>
    </alternativeName>
</protein>
<dbReference type="Pfam" id="PF02836">
    <property type="entry name" value="Glyco_hydro_2_C"/>
    <property type="match status" value="1"/>
</dbReference>
<dbReference type="GO" id="GO:0004565">
    <property type="term" value="F:beta-galactosidase activity"/>
    <property type="evidence" value="ECO:0007669"/>
    <property type="project" value="UniProtKB-EC"/>
</dbReference>
<evidence type="ECO:0000313" key="9">
    <source>
        <dbReference type="EMBL" id="AOS46888.1"/>
    </source>
</evidence>
<evidence type="ECO:0000256" key="3">
    <source>
        <dbReference type="ARBA" id="ARBA00012756"/>
    </source>
</evidence>
<dbReference type="InterPro" id="IPR004199">
    <property type="entry name" value="B-gal_small/dom_5"/>
</dbReference>
<dbReference type="SUPFAM" id="SSF49303">
    <property type="entry name" value="beta-Galactosidase/glucuronidase domain"/>
    <property type="match status" value="2"/>
</dbReference>
<dbReference type="InterPro" id="IPR011013">
    <property type="entry name" value="Gal_mutarotase_sf_dom"/>
</dbReference>
<dbReference type="STRING" id="178339.BH719_02590"/>
<dbReference type="SUPFAM" id="SSF49785">
    <property type="entry name" value="Galactose-binding domain-like"/>
    <property type="match status" value="1"/>
</dbReference>
<dbReference type="PROSITE" id="PS00719">
    <property type="entry name" value="GLYCOSYL_HYDROL_F2_1"/>
    <property type="match status" value="1"/>
</dbReference>
<dbReference type="Gene3D" id="3.20.20.80">
    <property type="entry name" value="Glycosidases"/>
    <property type="match status" value="1"/>
</dbReference>
<keyword evidence="4 7" id="KW-0378">Hydrolase</keyword>
<dbReference type="Pfam" id="PF02929">
    <property type="entry name" value="Bgal_small_N"/>
    <property type="match status" value="1"/>
</dbReference>
<sequence>MPPADPTPSAQWLTDPTVFAVNRRPQRSQHRTDAPRQSLNGPWEVLDTDARAIDVADPESPASALRSASDRIATIPVPSTLETSGGWRPAYVNIQMPWDGHADPEAPSVPDTNRVALYRRLFTLDEDLRGAALEGGTVLLSFGGFATALYVWCDGAFVGYCEDGYTASEFDITRLLGGAPADTIHELVVACYEYSSASWLEGQDSWRFHGLFRGVCLTALPPTHVDSVRIDADFDHHSEVGRLRVKADVVDPLGGASIRAELFDHSGAPVWSTETPRSAATDLVSDAIPRVAPWSAESPTLYRLRLEVIDRDGRTCETVALNVGFRRFGIDNGIMTLNGRRIVFKGVNRHEFHPRKGRALDEADMLADIRFCKLHNINAIRTSHYPNDPRFYDLCDEYGIYVIDETNLETHGTWNVPGDVATPDTAIPGSRTQWQDACVDRLERMIVRDYSHPSVLIWSLGNESYGGEVFRTMSQRARELDPARPVHYEGITWDREYDDVSDIESRMYAHPDEIEQYLASSPAKPYISCEYMHAMGNSVGGLGLYTDLERYPHYQGGFIWDLIDQALWHPATPASAGEFLAYGGDFGDRPCDWEFSADGLLFADRTPSPAVREVKQLYSDFSLVPSTTGVDVTNRSLFTSSSAYDLVCSLLVDGEAVWQITVPSDVRPGDRATVPCPWPIDEYSAPGREIVLEASLVHLHRTAWCPAGHEVCFGQSVLPLAAPPSPPDAADRNRATYTVGRWNIGMRTGGEEALLSRTAGGMVLWAKDGDPLVLRPPRLTTFRPLTDNDRGASHGFKRAVWTVAGRYARCSDVSVREEDHSVEVAYCYELAAVGVPVSVVYRLNDDGTIRFTASYPGAPDLPTLPCFGVEWALPPSLSRLRFYGTGPDETYIDRVSGGRLGIWSRSLSEDLTPYVVPQECGNHMGAQWAEASDEQGNGIRVVSAVGNPFEVSLLPYSSAQIEEAAHWWELPEPGRRPATHLRLLAAQMGVGGDDSWGSEVHPEYLVPSEQPHVLDVVLSIL</sequence>
<dbReference type="SMART" id="SM01038">
    <property type="entry name" value="Bgal_small_N"/>
    <property type="match status" value="1"/>
</dbReference>
<evidence type="ECO:0000259" key="8">
    <source>
        <dbReference type="SMART" id="SM01038"/>
    </source>
</evidence>
<comment type="catalytic activity">
    <reaction evidence="1 7">
        <text>Hydrolysis of terminal non-reducing beta-D-galactose residues in beta-D-galactosides.</text>
        <dbReference type="EC" id="3.2.1.23"/>
    </reaction>
</comment>
<dbReference type="InterPro" id="IPR036156">
    <property type="entry name" value="Beta-gal/glucu_dom_sf"/>
</dbReference>
<evidence type="ECO:0000256" key="5">
    <source>
        <dbReference type="ARBA" id="ARBA00023295"/>
    </source>
</evidence>
<comment type="similarity">
    <text evidence="2 7">Belongs to the glycosyl hydrolase 2 family.</text>
</comment>
<dbReference type="RefSeq" id="WP_009743187.1">
    <property type="nucleotide sequence ID" value="NZ_CP017298.1"/>
</dbReference>
<dbReference type="Proteomes" id="UP000095214">
    <property type="component" value="Chromosome"/>
</dbReference>
<keyword evidence="10" id="KW-1185">Reference proteome</keyword>
<dbReference type="InterPro" id="IPR006102">
    <property type="entry name" value="Ig-like_GH2"/>
</dbReference>
<dbReference type="InterPro" id="IPR017853">
    <property type="entry name" value="GH"/>
</dbReference>
<dbReference type="PRINTS" id="PR00132">
    <property type="entry name" value="GLHYDRLASE2"/>
</dbReference>
<evidence type="ECO:0000313" key="10">
    <source>
        <dbReference type="Proteomes" id="UP000095214"/>
    </source>
</evidence>
<feature type="domain" description="Beta galactosidase small chain/" evidence="8">
    <location>
        <begin position="745"/>
        <end position="1019"/>
    </location>
</feature>
<dbReference type="InterPro" id="IPR050347">
    <property type="entry name" value="Bact_Beta-galactosidase"/>
</dbReference>
<dbReference type="PANTHER" id="PTHR46323:SF2">
    <property type="entry name" value="BETA-GALACTOSIDASE"/>
    <property type="match status" value="1"/>
</dbReference>
<evidence type="ECO:0000256" key="7">
    <source>
        <dbReference type="RuleBase" id="RU361154"/>
    </source>
</evidence>
<evidence type="ECO:0000256" key="6">
    <source>
        <dbReference type="ARBA" id="ARBA00032230"/>
    </source>
</evidence>
<dbReference type="Pfam" id="PF16353">
    <property type="entry name" value="LacZ_4"/>
    <property type="match status" value="1"/>
</dbReference>